<protein>
    <submittedName>
        <fullName evidence="5">Uncharacterized protein</fullName>
    </submittedName>
</protein>
<evidence type="ECO:0000256" key="2">
    <source>
        <dbReference type="SAM" id="MobiDB-lite"/>
    </source>
</evidence>
<keyword evidence="3" id="KW-0472">Membrane</keyword>
<dbReference type="GO" id="GO:0036503">
    <property type="term" value="P:ERAD pathway"/>
    <property type="evidence" value="ECO:0007669"/>
    <property type="project" value="TreeGrafter"/>
</dbReference>
<dbReference type="Proteomes" id="UP000054524">
    <property type="component" value="Unassembled WGS sequence"/>
</dbReference>
<accession>A0A086IZJ6</accession>
<keyword evidence="3" id="KW-0812">Transmembrane</keyword>
<feature type="signal peptide" evidence="4">
    <location>
        <begin position="1"/>
        <end position="17"/>
    </location>
</feature>
<gene>
    <name evidence="5" type="ORF">NESG_02085</name>
</gene>
<proteinExistence type="inferred from homology"/>
<evidence type="ECO:0000256" key="1">
    <source>
        <dbReference type="ARBA" id="ARBA00038101"/>
    </source>
</evidence>
<dbReference type="InterPro" id="IPR050767">
    <property type="entry name" value="Sel1_AlgK"/>
</dbReference>
<keyword evidence="4" id="KW-0732">Signal</keyword>
<feature type="region of interest" description="Disordered" evidence="2">
    <location>
        <begin position="443"/>
        <end position="465"/>
    </location>
</feature>
<dbReference type="HOGENOM" id="CLU_029553_0_0_1"/>
<feature type="transmembrane region" description="Helical" evidence="3">
    <location>
        <begin position="589"/>
        <end position="613"/>
    </location>
</feature>
<dbReference type="AlphaFoldDB" id="A0A086IZJ6"/>
<organism evidence="5 6">
    <name type="scientific">Nematocida ausubeli (strain ATCC PRA-371 / ERTm2)</name>
    <name type="common">Nematode killer fungus</name>
    <dbReference type="NCBI Taxonomy" id="1913371"/>
    <lineage>
        <taxon>Eukaryota</taxon>
        <taxon>Fungi</taxon>
        <taxon>Fungi incertae sedis</taxon>
        <taxon>Microsporidia</taxon>
        <taxon>Nematocida</taxon>
    </lineage>
</organism>
<comment type="caution">
    <text evidence="5">The sequence shown here is derived from an EMBL/GenBank/DDBJ whole genome shotgun (WGS) entry which is preliminary data.</text>
</comment>
<feature type="chain" id="PRO_5001807696" evidence="4">
    <location>
        <begin position="18"/>
        <end position="630"/>
    </location>
</feature>
<dbReference type="GO" id="GO:0005789">
    <property type="term" value="C:endoplasmic reticulum membrane"/>
    <property type="evidence" value="ECO:0007669"/>
    <property type="project" value="TreeGrafter"/>
</dbReference>
<comment type="similarity">
    <text evidence="1">Belongs to the sel-1 family.</text>
</comment>
<reference evidence="5 6" key="1">
    <citation type="journal article" date="2014" name="Genome Announc.">
        <title>Genome Sequence of the Microsporidian Species Nematocida sp1 Strain ERTm6 (ATCC PRA-372).</title>
        <authorList>
            <person name="Bakowski M.A."/>
            <person name="Priest M."/>
            <person name="Young S."/>
            <person name="Cuomo C.A."/>
            <person name="Troemel E.R."/>
        </authorList>
    </citation>
    <scope>NUCLEOTIDE SEQUENCE [LARGE SCALE GENOMIC DNA]</scope>
    <source>
        <strain evidence="5 6">ERTm6</strain>
    </source>
</reference>
<evidence type="ECO:0000256" key="4">
    <source>
        <dbReference type="SAM" id="SignalP"/>
    </source>
</evidence>
<dbReference type="PANTHER" id="PTHR11102:SF147">
    <property type="entry name" value="SEL1L ADAPTOR SUBUNIT OF ERAD E3 UBIQUITIN LIGASE"/>
    <property type="match status" value="1"/>
</dbReference>
<dbReference type="InterPro" id="IPR011990">
    <property type="entry name" value="TPR-like_helical_dom_sf"/>
</dbReference>
<dbReference type="PANTHER" id="PTHR11102">
    <property type="entry name" value="SEL-1-LIKE PROTEIN"/>
    <property type="match status" value="1"/>
</dbReference>
<evidence type="ECO:0000313" key="6">
    <source>
        <dbReference type="Proteomes" id="UP000054524"/>
    </source>
</evidence>
<dbReference type="SMART" id="SM00671">
    <property type="entry name" value="SEL1"/>
    <property type="match status" value="4"/>
</dbReference>
<dbReference type="Gene3D" id="1.25.40.10">
    <property type="entry name" value="Tetratricopeptide repeat domain"/>
    <property type="match status" value="2"/>
</dbReference>
<dbReference type="Pfam" id="PF08238">
    <property type="entry name" value="Sel1"/>
    <property type="match status" value="3"/>
</dbReference>
<sequence length="630" mass="71246">MLKHVVLGIVLLLSVWGENEKTPELTEPENAQIEAECPHGCTEIFKSIFIQTDMDKAKEEIEKNQGPCKYFYKWFISTYVDFDIRTGVESLWKSLNSTCSTRNLAYLVYATKMHRKQNIIGTEEETAYYYRLVAEEVFKNFFKKRIILFAKWKFSNLQKEGENAKIIKFIKTLKNSGDAGAAENLLSLIRIGHVELEHHVDFLKECARKGSFDAMGILGNMYYYGWGVKPSKITARHYFAEGARGNDPDCLNGLGMISLDEGDIYEGKAYLERASAIGSQEADYNLYKMYAGSNTFIGEVHLMKAAKQDGYLPAVFTYAEKSWKKKEIKKAVISQYKSIAVYHDQVLALEKEAVEMCKKHKNTEAFYLSLLISDLGPKTSCENAMYILKNRIIKIPGKRTFLGRLLTARTEKNKAPEKVPDEEHPIKEETQDAAATVNNLVHESENEPENSNNGKIKPENSNNGKTKITVESIGKIAGADMLYILLNKRLAESNNSSAAIDLGHAYFHGRGVKKDLGKAFSRYYSSSLMESAEGDYLTGWMYEMGCGVARNYDLAKRFYSQMYEKEESAYVIYWVLMIRVFFKENLAKIISLLVVSASVCLGWVTIPQALVFLNRRKTVSPAAPAVAPST</sequence>
<evidence type="ECO:0000256" key="3">
    <source>
        <dbReference type="SAM" id="Phobius"/>
    </source>
</evidence>
<dbReference type="EMBL" id="AKIJ01000005">
    <property type="protein sequence ID" value="KFG25314.1"/>
    <property type="molecule type" value="Genomic_DNA"/>
</dbReference>
<name>A0A086IZJ6_NEMA1</name>
<keyword evidence="3" id="KW-1133">Transmembrane helix</keyword>
<keyword evidence="6" id="KW-1185">Reference proteome</keyword>
<dbReference type="RefSeq" id="XP_052903869.1">
    <property type="nucleotide sequence ID" value="XM_053049698.1"/>
</dbReference>
<dbReference type="GeneID" id="77677058"/>
<dbReference type="SUPFAM" id="SSF81901">
    <property type="entry name" value="HCP-like"/>
    <property type="match status" value="2"/>
</dbReference>
<evidence type="ECO:0000313" key="5">
    <source>
        <dbReference type="EMBL" id="KFG25314.1"/>
    </source>
</evidence>
<dbReference type="InterPro" id="IPR006597">
    <property type="entry name" value="Sel1-like"/>
</dbReference>